<dbReference type="EMBL" id="JAMFLX010000007">
    <property type="protein sequence ID" value="MCL6269720.1"/>
    <property type="molecule type" value="Genomic_DNA"/>
</dbReference>
<comment type="caution">
    <text evidence="14">The sequence shown here is derived from an EMBL/GenBank/DDBJ whole genome shotgun (WGS) entry which is preliminary data.</text>
</comment>
<dbReference type="Proteomes" id="UP001203338">
    <property type="component" value="Unassembled WGS sequence"/>
</dbReference>
<dbReference type="InterPro" id="IPR005845">
    <property type="entry name" value="A-D-PHexomutase_a/b/a-II"/>
</dbReference>
<dbReference type="Gene3D" id="3.30.310.50">
    <property type="entry name" value="Alpha-D-phosphohexomutase, C-terminal domain"/>
    <property type="match status" value="1"/>
</dbReference>
<comment type="cofactor">
    <cofactor evidence="2">
        <name>Mg(2+)</name>
        <dbReference type="ChEBI" id="CHEBI:18420"/>
    </cofactor>
</comment>
<evidence type="ECO:0000313" key="15">
    <source>
        <dbReference type="Proteomes" id="UP001203338"/>
    </source>
</evidence>
<evidence type="ECO:0000256" key="6">
    <source>
        <dbReference type="ARBA" id="ARBA00022553"/>
    </source>
</evidence>
<evidence type="ECO:0000256" key="5">
    <source>
        <dbReference type="ARBA" id="ARBA00012730"/>
    </source>
</evidence>
<evidence type="ECO:0000256" key="8">
    <source>
        <dbReference type="ARBA" id="ARBA00022842"/>
    </source>
</evidence>
<evidence type="ECO:0000256" key="1">
    <source>
        <dbReference type="ARBA" id="ARBA00000586"/>
    </source>
</evidence>
<dbReference type="InterPro" id="IPR005846">
    <property type="entry name" value="A-D-PHexomutase_a/b/a-III"/>
</dbReference>
<dbReference type="SUPFAM" id="SSF53738">
    <property type="entry name" value="Phosphoglucomutase, first 3 domains"/>
    <property type="match status" value="3"/>
</dbReference>
<evidence type="ECO:0000259" key="10">
    <source>
        <dbReference type="Pfam" id="PF00408"/>
    </source>
</evidence>
<comment type="similarity">
    <text evidence="4">Belongs to the phosphohexose mutase family.</text>
</comment>
<dbReference type="Pfam" id="PF02879">
    <property type="entry name" value="PGM_PMM_II"/>
    <property type="match status" value="1"/>
</dbReference>
<keyword evidence="8" id="KW-0460">Magnesium</keyword>
<keyword evidence="9" id="KW-0413">Isomerase</keyword>
<protein>
    <recommendedName>
        <fullName evidence="5">phosphomannomutase</fullName>
        <ecNumber evidence="5">5.4.2.8</ecNumber>
    </recommendedName>
</protein>
<keyword evidence="15" id="KW-1185">Reference proteome</keyword>
<keyword evidence="6" id="KW-0597">Phosphoprotein</keyword>
<keyword evidence="7" id="KW-0479">Metal-binding</keyword>
<evidence type="ECO:0000256" key="7">
    <source>
        <dbReference type="ARBA" id="ARBA00022723"/>
    </source>
</evidence>
<evidence type="ECO:0000256" key="4">
    <source>
        <dbReference type="ARBA" id="ARBA00010231"/>
    </source>
</evidence>
<dbReference type="InterPro" id="IPR016055">
    <property type="entry name" value="A-D-PHexomutase_a/b/a-I/II/III"/>
</dbReference>
<dbReference type="PANTHER" id="PTHR43771">
    <property type="entry name" value="PHOSPHOMANNOMUTASE"/>
    <property type="match status" value="1"/>
</dbReference>
<evidence type="ECO:0000313" key="14">
    <source>
        <dbReference type="EMBL" id="MCL6269720.1"/>
    </source>
</evidence>
<proteinExistence type="inferred from homology"/>
<dbReference type="Pfam" id="PF00408">
    <property type="entry name" value="PGM_PMM_IV"/>
    <property type="match status" value="1"/>
</dbReference>
<dbReference type="Gene3D" id="3.40.120.10">
    <property type="entry name" value="Alpha-D-Glucose-1,6-Bisphosphate, subunit A, domain 3"/>
    <property type="match status" value="3"/>
</dbReference>
<name>A0ABT0PEC6_9GAMM</name>
<comment type="catalytic activity">
    <reaction evidence="1">
        <text>alpha-D-mannose 1-phosphate = D-mannose 6-phosphate</text>
        <dbReference type="Rhea" id="RHEA:11140"/>
        <dbReference type="ChEBI" id="CHEBI:58409"/>
        <dbReference type="ChEBI" id="CHEBI:58735"/>
        <dbReference type="EC" id="5.4.2.8"/>
    </reaction>
</comment>
<dbReference type="InterPro" id="IPR005843">
    <property type="entry name" value="A-D-PHexomutase_C"/>
</dbReference>
<comment type="pathway">
    <text evidence="3">Nucleotide-sugar biosynthesis; GDP-alpha-D-mannose biosynthesis; alpha-D-mannose 1-phosphate from D-fructose 6-phosphate: step 2/2.</text>
</comment>
<dbReference type="InterPro" id="IPR005841">
    <property type="entry name" value="Alpha-D-phosphohexomutase_SF"/>
</dbReference>
<dbReference type="InterPro" id="IPR036900">
    <property type="entry name" value="A-D-PHexomutase_C_sf"/>
</dbReference>
<accession>A0ABT0PEC6</accession>
<feature type="domain" description="Alpha-D-phosphohexomutase alpha/beta/alpha" evidence="13">
    <location>
        <begin position="262"/>
        <end position="363"/>
    </location>
</feature>
<dbReference type="EC" id="5.4.2.8" evidence="5"/>
<evidence type="ECO:0000256" key="2">
    <source>
        <dbReference type="ARBA" id="ARBA00001946"/>
    </source>
</evidence>
<evidence type="ECO:0000259" key="12">
    <source>
        <dbReference type="Pfam" id="PF02879"/>
    </source>
</evidence>
<evidence type="ECO:0000256" key="3">
    <source>
        <dbReference type="ARBA" id="ARBA00004699"/>
    </source>
</evidence>
<feature type="domain" description="Alpha-D-phosphohexomutase C-terminal" evidence="10">
    <location>
        <begin position="397"/>
        <end position="448"/>
    </location>
</feature>
<sequence length="465" mass="50642">MQAEEAEKIPASIFRANDIRGVVEKTLTDSAVTLIGQAIASEAHARNEKTIVVANDSRLSSPMLKASLIKGLVASGCNVISIGTVPTPVLYFATHVLDAHSGVMITGSHSAPDYNGLKIVIGGHRLVGDEITDLYRRIVESDFMSGHGSVSTEEMISRYQKHVLNDVVLPRPLKVVVDCGNGVAAKIAPRLFEQLGCEVIPLYCTADGTFPHYNPDQSQTASKGLEKLIKDVKEHKADMGFSIDGDGDRVGFVTNAGNVIYPDELLMLLSRDVLSRNPGANIIFDVKSTRRLSSLINNCGGRPVLWKSGHSFIKQKMVETNALLAGEMSGHIFFKERWFGFDDGIYSAARIAEVLANEADAAEMVFKTLPSAESTSELFIPASEANKFGLIERLKKEGEFGDASITTIDGIRADYPWGWGLARASNTTSALTLRFEADDNEGLERIKTLFKKQLLALDPELKIPF</sequence>
<gene>
    <name evidence="14" type="ORF">M3P05_07180</name>
</gene>
<dbReference type="InterPro" id="IPR005844">
    <property type="entry name" value="A-D-PHexomutase_a/b/a-I"/>
</dbReference>
<dbReference type="Pfam" id="PF02878">
    <property type="entry name" value="PGM_PMM_I"/>
    <property type="match status" value="1"/>
</dbReference>
<evidence type="ECO:0000259" key="11">
    <source>
        <dbReference type="Pfam" id="PF02878"/>
    </source>
</evidence>
<dbReference type="PRINTS" id="PR00509">
    <property type="entry name" value="PGMPMM"/>
</dbReference>
<evidence type="ECO:0000259" key="13">
    <source>
        <dbReference type="Pfam" id="PF02880"/>
    </source>
</evidence>
<reference evidence="14 15" key="1">
    <citation type="submission" date="2022-05" db="EMBL/GenBank/DDBJ databases">
        <authorList>
            <person name="Park J.-S."/>
        </authorList>
    </citation>
    <scope>NUCLEOTIDE SEQUENCE [LARGE SCALE GENOMIC DNA]</scope>
    <source>
        <strain evidence="14 15">2012CJ34-2</strain>
    </source>
</reference>
<dbReference type="Pfam" id="PF02880">
    <property type="entry name" value="PGM_PMM_III"/>
    <property type="match status" value="1"/>
</dbReference>
<feature type="domain" description="Alpha-D-phosphohexomutase alpha/beta/alpha" evidence="11">
    <location>
        <begin position="13"/>
        <end position="139"/>
    </location>
</feature>
<dbReference type="SUPFAM" id="SSF55957">
    <property type="entry name" value="Phosphoglucomutase, C-terminal domain"/>
    <property type="match status" value="1"/>
</dbReference>
<organism evidence="14 15">
    <name type="scientific">Parendozoicomonas callyspongiae</name>
    <dbReference type="NCBI Taxonomy" id="2942213"/>
    <lineage>
        <taxon>Bacteria</taxon>
        <taxon>Pseudomonadati</taxon>
        <taxon>Pseudomonadota</taxon>
        <taxon>Gammaproteobacteria</taxon>
        <taxon>Oceanospirillales</taxon>
        <taxon>Endozoicomonadaceae</taxon>
        <taxon>Parendozoicomonas</taxon>
    </lineage>
</organism>
<dbReference type="PANTHER" id="PTHR43771:SF2">
    <property type="entry name" value="PHOSPHOMANNOMUTASE_PHOSPHOGLUCOMUTASE"/>
    <property type="match status" value="1"/>
</dbReference>
<evidence type="ECO:0000256" key="9">
    <source>
        <dbReference type="ARBA" id="ARBA00023235"/>
    </source>
</evidence>
<dbReference type="CDD" id="cd03089">
    <property type="entry name" value="PMM_PGM"/>
    <property type="match status" value="1"/>
</dbReference>
<feature type="domain" description="Alpha-D-phosphohexomutase alpha/beta/alpha" evidence="12">
    <location>
        <begin position="159"/>
        <end position="257"/>
    </location>
</feature>